<dbReference type="EMBL" id="CP001720">
    <property type="protein sequence ID" value="ACV61164.1"/>
    <property type="molecule type" value="Genomic_DNA"/>
</dbReference>
<keyword evidence="2 5" id="KW-0378">Hydrolase</keyword>
<dbReference type="InterPro" id="IPR000629">
    <property type="entry name" value="RNA-helicase_DEAD-box_CS"/>
</dbReference>
<evidence type="ECO:0000259" key="6">
    <source>
        <dbReference type="PROSITE" id="PS51192"/>
    </source>
</evidence>
<dbReference type="GO" id="GO:0009409">
    <property type="term" value="P:response to cold"/>
    <property type="evidence" value="ECO:0007669"/>
    <property type="project" value="TreeGrafter"/>
</dbReference>
<dbReference type="GO" id="GO:0005524">
    <property type="term" value="F:ATP binding"/>
    <property type="evidence" value="ECO:0007669"/>
    <property type="project" value="UniProtKB-KW"/>
</dbReference>
<comment type="similarity">
    <text evidence="5">Belongs to the DEAD box helicase family.</text>
</comment>
<dbReference type="Gene3D" id="3.40.50.300">
    <property type="entry name" value="P-loop containing nucleotide triphosphate hydrolases"/>
    <property type="match status" value="2"/>
</dbReference>
<sequence>MGTTFEKLGTNARLVTGLQKININVPTDIQTKVIPLALQGKDIIGQSETGTGKTLAYLLPLLQKLDNTKRETQAVILAPTQELSIQIQRLIEAMISGSDIPVTSAPIIGNVNIARQVEKLKEKPHIIVGSCSRILDLVEKKKIAAQKIKTIVIDEADRLLDDKNLAQIKALIKTTLKDRQILLFSATIPGKTLERAKEMLQNPQIITIQANLEITPNISHIYFLTEYRDKIKVLRKLVGIINVERALVFVNRGDNIELTSEKLNYHGLKTAGLHAGLLKEERKKAIEDFRQNKIQLLVATDIAARGLDIAGLSYVFNLDMPEDPQAYLHRVGRTGRAGKTGTAISIVARQEAALINKYEKVLKIKFAAKHMYKGKILDTRRSP</sequence>
<name>C8W308_DESAS</name>
<dbReference type="GO" id="GO:0003724">
    <property type="term" value="F:RNA helicase activity"/>
    <property type="evidence" value="ECO:0007669"/>
    <property type="project" value="TreeGrafter"/>
</dbReference>
<dbReference type="InterPro" id="IPR014001">
    <property type="entry name" value="Helicase_ATP-bd"/>
</dbReference>
<dbReference type="SMART" id="SM00487">
    <property type="entry name" value="DEXDc"/>
    <property type="match status" value="1"/>
</dbReference>
<dbReference type="CDD" id="cd18787">
    <property type="entry name" value="SF2_C_DEAD"/>
    <property type="match status" value="1"/>
</dbReference>
<dbReference type="GO" id="GO:0005840">
    <property type="term" value="C:ribosome"/>
    <property type="evidence" value="ECO:0007669"/>
    <property type="project" value="TreeGrafter"/>
</dbReference>
<evidence type="ECO:0000313" key="8">
    <source>
        <dbReference type="EMBL" id="ACV61164.1"/>
    </source>
</evidence>
<dbReference type="InterPro" id="IPR001650">
    <property type="entry name" value="Helicase_C-like"/>
</dbReference>
<evidence type="ECO:0000256" key="4">
    <source>
        <dbReference type="ARBA" id="ARBA00022840"/>
    </source>
</evidence>
<dbReference type="OrthoDB" id="9805696at2"/>
<dbReference type="InterPro" id="IPR050547">
    <property type="entry name" value="DEAD_box_RNA_helicases"/>
</dbReference>
<evidence type="ECO:0000256" key="3">
    <source>
        <dbReference type="ARBA" id="ARBA00022806"/>
    </source>
</evidence>
<dbReference type="STRING" id="485916.Dtox_0211"/>
<evidence type="ECO:0000256" key="1">
    <source>
        <dbReference type="ARBA" id="ARBA00022741"/>
    </source>
</evidence>
<dbReference type="Pfam" id="PF00271">
    <property type="entry name" value="Helicase_C"/>
    <property type="match status" value="1"/>
</dbReference>
<dbReference type="Proteomes" id="UP000002217">
    <property type="component" value="Chromosome"/>
</dbReference>
<accession>C8W308</accession>
<dbReference type="PANTHER" id="PTHR47963:SF7">
    <property type="entry name" value="ATP-DEPENDENT RNA HELICASE YFML-RELATED"/>
    <property type="match status" value="1"/>
</dbReference>
<organism evidence="8 9">
    <name type="scientific">Desulfofarcimen acetoxidans (strain ATCC 49208 / DSM 771 / KCTC 5769 / VKM B-1644 / 5575)</name>
    <name type="common">Desulfotomaculum acetoxidans</name>
    <dbReference type="NCBI Taxonomy" id="485916"/>
    <lineage>
        <taxon>Bacteria</taxon>
        <taxon>Bacillati</taxon>
        <taxon>Bacillota</taxon>
        <taxon>Clostridia</taxon>
        <taxon>Eubacteriales</taxon>
        <taxon>Peptococcaceae</taxon>
        <taxon>Desulfofarcimen</taxon>
    </lineage>
</organism>
<evidence type="ECO:0000256" key="5">
    <source>
        <dbReference type="RuleBase" id="RU000492"/>
    </source>
</evidence>
<keyword evidence="1 5" id="KW-0547">Nucleotide-binding</keyword>
<dbReference type="PANTHER" id="PTHR47963">
    <property type="entry name" value="DEAD-BOX ATP-DEPENDENT RNA HELICASE 47, MITOCHONDRIAL"/>
    <property type="match status" value="1"/>
</dbReference>
<evidence type="ECO:0000313" key="9">
    <source>
        <dbReference type="Proteomes" id="UP000002217"/>
    </source>
</evidence>
<dbReference type="GO" id="GO:0005829">
    <property type="term" value="C:cytosol"/>
    <property type="evidence" value="ECO:0007669"/>
    <property type="project" value="TreeGrafter"/>
</dbReference>
<gene>
    <name evidence="8" type="ordered locus">Dtox_0211</name>
</gene>
<dbReference type="PROSITE" id="PS00039">
    <property type="entry name" value="DEAD_ATP_HELICASE"/>
    <property type="match status" value="1"/>
</dbReference>
<evidence type="ECO:0000256" key="2">
    <source>
        <dbReference type="ARBA" id="ARBA00022801"/>
    </source>
</evidence>
<protein>
    <submittedName>
        <fullName evidence="8">DEAD/DEAH box helicase domain protein</fullName>
    </submittedName>
</protein>
<reference evidence="8 9" key="1">
    <citation type="journal article" date="2009" name="Stand. Genomic Sci.">
        <title>Complete genome sequence of Desulfotomaculum acetoxidans type strain (5575).</title>
        <authorList>
            <person name="Spring S."/>
            <person name="Lapidus A."/>
            <person name="Schroder M."/>
            <person name="Gleim D."/>
            <person name="Sims D."/>
            <person name="Meincke L."/>
            <person name="Glavina Del Rio T."/>
            <person name="Tice H."/>
            <person name="Copeland A."/>
            <person name="Cheng J.F."/>
            <person name="Lucas S."/>
            <person name="Chen F."/>
            <person name="Nolan M."/>
            <person name="Bruce D."/>
            <person name="Goodwin L."/>
            <person name="Pitluck S."/>
            <person name="Ivanova N."/>
            <person name="Mavromatis K."/>
            <person name="Mikhailova N."/>
            <person name="Pati A."/>
            <person name="Chen A."/>
            <person name="Palaniappan K."/>
            <person name="Land M."/>
            <person name="Hauser L."/>
            <person name="Chang Y.J."/>
            <person name="Jeffries C.D."/>
            <person name="Chain P."/>
            <person name="Saunders E."/>
            <person name="Brettin T."/>
            <person name="Detter J.C."/>
            <person name="Goker M."/>
            <person name="Bristow J."/>
            <person name="Eisen J.A."/>
            <person name="Markowitz V."/>
            <person name="Hugenholtz P."/>
            <person name="Kyrpides N.C."/>
            <person name="Klenk H.P."/>
            <person name="Han C."/>
        </authorList>
    </citation>
    <scope>NUCLEOTIDE SEQUENCE [LARGE SCALE GENOMIC DNA]</scope>
    <source>
        <strain evidence="9">ATCC 49208 / DSM 771 / VKM B-1644</strain>
    </source>
</reference>
<dbReference type="InterPro" id="IPR011545">
    <property type="entry name" value="DEAD/DEAH_box_helicase_dom"/>
</dbReference>
<dbReference type="KEGG" id="dae:Dtox_0211"/>
<dbReference type="SMART" id="SM00490">
    <property type="entry name" value="HELICc"/>
    <property type="match status" value="1"/>
</dbReference>
<feature type="domain" description="Helicase C-terminal" evidence="7">
    <location>
        <begin position="233"/>
        <end position="377"/>
    </location>
</feature>
<dbReference type="HOGENOM" id="CLU_003041_1_3_9"/>
<proteinExistence type="inferred from homology"/>
<dbReference type="PROSITE" id="PS51194">
    <property type="entry name" value="HELICASE_CTER"/>
    <property type="match status" value="1"/>
</dbReference>
<dbReference type="CDD" id="cd00268">
    <property type="entry name" value="DEADc"/>
    <property type="match status" value="1"/>
</dbReference>
<dbReference type="InterPro" id="IPR027417">
    <property type="entry name" value="P-loop_NTPase"/>
</dbReference>
<dbReference type="GO" id="GO:0016787">
    <property type="term" value="F:hydrolase activity"/>
    <property type="evidence" value="ECO:0007669"/>
    <property type="project" value="UniProtKB-KW"/>
</dbReference>
<dbReference type="PROSITE" id="PS51192">
    <property type="entry name" value="HELICASE_ATP_BIND_1"/>
    <property type="match status" value="1"/>
</dbReference>
<dbReference type="Pfam" id="PF00270">
    <property type="entry name" value="DEAD"/>
    <property type="match status" value="1"/>
</dbReference>
<dbReference type="SUPFAM" id="SSF52540">
    <property type="entry name" value="P-loop containing nucleoside triphosphate hydrolases"/>
    <property type="match status" value="1"/>
</dbReference>
<feature type="domain" description="Helicase ATP-binding" evidence="6">
    <location>
        <begin position="34"/>
        <end position="206"/>
    </location>
</feature>
<keyword evidence="4 5" id="KW-0067">ATP-binding</keyword>
<evidence type="ECO:0000259" key="7">
    <source>
        <dbReference type="PROSITE" id="PS51194"/>
    </source>
</evidence>
<keyword evidence="9" id="KW-1185">Reference proteome</keyword>
<dbReference type="GO" id="GO:0033592">
    <property type="term" value="F:RNA strand annealing activity"/>
    <property type="evidence" value="ECO:0007669"/>
    <property type="project" value="TreeGrafter"/>
</dbReference>
<dbReference type="eggNOG" id="COG0513">
    <property type="taxonomic scope" value="Bacteria"/>
</dbReference>
<dbReference type="AlphaFoldDB" id="C8W308"/>
<dbReference type="InterPro" id="IPR044742">
    <property type="entry name" value="DEAD/DEAH_RhlB"/>
</dbReference>
<keyword evidence="3 5" id="KW-0347">Helicase</keyword>